<dbReference type="eggNOG" id="KOG1124">
    <property type="taxonomic scope" value="Eukaryota"/>
</dbReference>
<organism evidence="15 16">
    <name type="scientific">Nematostella vectensis</name>
    <name type="common">Starlet sea anemone</name>
    <dbReference type="NCBI Taxonomy" id="45351"/>
    <lineage>
        <taxon>Eukaryota</taxon>
        <taxon>Metazoa</taxon>
        <taxon>Cnidaria</taxon>
        <taxon>Anthozoa</taxon>
        <taxon>Hexacorallia</taxon>
        <taxon>Actiniaria</taxon>
        <taxon>Edwardsiidae</taxon>
        <taxon>Nematostella</taxon>
    </lineage>
</organism>
<evidence type="ECO:0000256" key="12">
    <source>
        <dbReference type="PROSITE-ProRule" id="PRU00339"/>
    </source>
</evidence>
<dbReference type="GO" id="GO:0046872">
    <property type="term" value="F:metal ion binding"/>
    <property type="evidence" value="ECO:0007669"/>
    <property type="project" value="UniProtKB-KW"/>
</dbReference>
<keyword evidence="6" id="KW-0156">Chromatin regulator</keyword>
<dbReference type="SMART" id="SM00558">
    <property type="entry name" value="JmjC"/>
    <property type="match status" value="1"/>
</dbReference>
<protein>
    <recommendedName>
        <fullName evidence="14">JmjC domain-containing protein</fullName>
    </recommendedName>
</protein>
<dbReference type="InterPro" id="IPR046941">
    <property type="entry name" value="KDM6_GATAL_sf"/>
</dbReference>
<dbReference type="PANTHER" id="PTHR14017">
    <property type="entry name" value="LYSINE-SPECIFIC DEMETHYLASE"/>
    <property type="match status" value="1"/>
</dbReference>
<evidence type="ECO:0000256" key="10">
    <source>
        <dbReference type="ARBA" id="ARBA00023242"/>
    </source>
</evidence>
<evidence type="ECO:0000256" key="3">
    <source>
        <dbReference type="ARBA" id="ARBA00022553"/>
    </source>
</evidence>
<dbReference type="PhylomeDB" id="A7SA95"/>
<keyword evidence="12" id="KW-0802">TPR repeat</keyword>
<evidence type="ECO:0000256" key="9">
    <source>
        <dbReference type="ARBA" id="ARBA00023004"/>
    </source>
</evidence>
<evidence type="ECO:0000256" key="5">
    <source>
        <dbReference type="ARBA" id="ARBA00022833"/>
    </source>
</evidence>
<dbReference type="SMART" id="SM00028">
    <property type="entry name" value="TPR"/>
    <property type="match status" value="8"/>
</dbReference>
<feature type="repeat" description="TPR" evidence="12">
    <location>
        <begin position="285"/>
        <end position="318"/>
    </location>
</feature>
<dbReference type="GO" id="GO:0032452">
    <property type="term" value="F:histone demethylase activity"/>
    <property type="evidence" value="ECO:0007669"/>
    <property type="project" value="UniProtKB-ARBA"/>
</dbReference>
<keyword evidence="3" id="KW-0597">Phosphoprotein</keyword>
<feature type="compositionally biased region" description="Basic and acidic residues" evidence="13">
    <location>
        <begin position="895"/>
        <end position="908"/>
    </location>
</feature>
<dbReference type="Gene3D" id="2.10.110.20">
    <property type="match status" value="1"/>
</dbReference>
<feature type="region of interest" description="Disordered" evidence="13">
    <location>
        <begin position="1289"/>
        <end position="1312"/>
    </location>
</feature>
<evidence type="ECO:0000313" key="16">
    <source>
        <dbReference type="Proteomes" id="UP000001593"/>
    </source>
</evidence>
<dbReference type="Pfam" id="PF21326">
    <property type="entry name" value="KDM6_GATAL"/>
    <property type="match status" value="1"/>
</dbReference>
<dbReference type="GO" id="GO:0051213">
    <property type="term" value="F:dioxygenase activity"/>
    <property type="evidence" value="ECO:0007669"/>
    <property type="project" value="UniProtKB-KW"/>
</dbReference>
<comment type="subcellular location">
    <subcellularLocation>
        <location evidence="2">Nucleus</location>
    </subcellularLocation>
</comment>
<evidence type="ECO:0000313" key="15">
    <source>
        <dbReference type="EMBL" id="EDO39330.1"/>
    </source>
</evidence>
<name>A7SA95_NEMVE</name>
<keyword evidence="16" id="KW-1185">Reference proteome</keyword>
<dbReference type="Gene3D" id="1.25.40.10">
    <property type="entry name" value="Tetratricopeptide repeat domain"/>
    <property type="match status" value="3"/>
</dbReference>
<comment type="cofactor">
    <cofactor evidence="1">
        <name>Fe(2+)</name>
        <dbReference type="ChEBI" id="CHEBI:29033"/>
    </cofactor>
</comment>
<dbReference type="SUPFAM" id="SSF48452">
    <property type="entry name" value="TPR-like"/>
    <property type="match status" value="2"/>
</dbReference>
<evidence type="ECO:0000259" key="14">
    <source>
        <dbReference type="PROSITE" id="PS51184"/>
    </source>
</evidence>
<gene>
    <name evidence="15" type="ORF">NEMVEDRAFT_v1g243923</name>
</gene>
<dbReference type="Gene3D" id="2.60.120.650">
    <property type="entry name" value="Cupin"/>
    <property type="match status" value="2"/>
</dbReference>
<dbReference type="SUPFAM" id="SSF51197">
    <property type="entry name" value="Clavaminate synthase-like"/>
    <property type="match status" value="1"/>
</dbReference>
<dbReference type="PANTHER" id="PTHR14017:SF1">
    <property type="entry name" value="LD02225P"/>
    <property type="match status" value="1"/>
</dbReference>
<dbReference type="STRING" id="45351.A7SA95"/>
<dbReference type="InterPro" id="IPR011990">
    <property type="entry name" value="TPR-like_helical_dom_sf"/>
</dbReference>
<dbReference type="Pfam" id="PF02373">
    <property type="entry name" value="JmjC"/>
    <property type="match status" value="1"/>
</dbReference>
<dbReference type="OMA" id="AGMPYKS"/>
<dbReference type="PROSITE" id="PS50005">
    <property type="entry name" value="TPR"/>
    <property type="match status" value="3"/>
</dbReference>
<dbReference type="InParanoid" id="A7SA95"/>
<evidence type="ECO:0000256" key="7">
    <source>
        <dbReference type="ARBA" id="ARBA00022964"/>
    </source>
</evidence>
<dbReference type="Pfam" id="PF13431">
    <property type="entry name" value="TPR_17"/>
    <property type="match status" value="1"/>
</dbReference>
<keyword evidence="10" id="KW-0539">Nucleus</keyword>
<dbReference type="Gene3D" id="1.20.58.1370">
    <property type="match status" value="1"/>
</dbReference>
<feature type="region of interest" description="Disordered" evidence="13">
    <location>
        <begin position="895"/>
        <end position="919"/>
    </location>
</feature>
<dbReference type="GO" id="GO:0000978">
    <property type="term" value="F:RNA polymerase II cis-regulatory region sequence-specific DNA binding"/>
    <property type="evidence" value="ECO:0000318"/>
    <property type="project" value="GO_Central"/>
</dbReference>
<feature type="repeat" description="TPR" evidence="12">
    <location>
        <begin position="319"/>
        <end position="352"/>
    </location>
</feature>
<dbReference type="InterPro" id="IPR048560">
    <property type="entry name" value="KDM6A_B-like_GATAL"/>
</dbReference>
<dbReference type="Pfam" id="PF21322">
    <property type="entry name" value="KDM6_C-hel"/>
    <property type="match status" value="1"/>
</dbReference>
<comment type="similarity">
    <text evidence="11">Belongs to the UTX family.</text>
</comment>
<dbReference type="GO" id="GO:0010468">
    <property type="term" value="P:regulation of gene expression"/>
    <property type="evidence" value="ECO:0000318"/>
    <property type="project" value="GO_Central"/>
</dbReference>
<dbReference type="eggNOG" id="KOG1246">
    <property type="taxonomic scope" value="Eukaryota"/>
</dbReference>
<evidence type="ECO:0000256" key="11">
    <source>
        <dbReference type="ARBA" id="ARBA00034483"/>
    </source>
</evidence>
<dbReference type="GO" id="GO:0044666">
    <property type="term" value="C:MLL3/4 complex"/>
    <property type="evidence" value="ECO:0000318"/>
    <property type="project" value="GO_Central"/>
</dbReference>
<keyword evidence="4" id="KW-0479">Metal-binding</keyword>
<dbReference type="InterPro" id="IPR019734">
    <property type="entry name" value="TPR_rpt"/>
</dbReference>
<accession>A7SA95</accession>
<dbReference type="InterPro" id="IPR051630">
    <property type="entry name" value="Corepressor-Demethylase"/>
</dbReference>
<dbReference type="EMBL" id="DS469608">
    <property type="protein sequence ID" value="EDO39330.1"/>
    <property type="molecule type" value="Genomic_DNA"/>
</dbReference>
<feature type="domain" description="JmjC" evidence="14">
    <location>
        <begin position="994"/>
        <end position="1147"/>
    </location>
</feature>
<dbReference type="InterPro" id="IPR003347">
    <property type="entry name" value="JmjC_dom"/>
</dbReference>
<evidence type="ECO:0000256" key="6">
    <source>
        <dbReference type="ARBA" id="ARBA00022853"/>
    </source>
</evidence>
<sequence>MVSQVEVLSDREKELLANYDSRLYGFLRQDDPVGDPSLPNLTHRSLLLKGVAFFEKELQTEGNAAHPAIFCKLGHLRLLTEDLPKALSAYQKFYNIPQVNYWKDAPFLYGLGLVYFHFATYQWAIKVFQQVLYLDPGFSCSNEVHLRLGIMFKAQNNYEASIKKFNHSAMIDGSPAGKTVTYPTFGMGWHFHMALMDSNPCSLSKTEIQFHLGHLFEMQNKCQQAQEIYEALIESPGLNNTVKANAYKQLGWMYYNKEHLGDRATRMQKAVQLLQKAIETDPNSGSSWYLIGRCYAMQGKVHDAFTSYRHAIDKSEANADTWCSIGVLYQQQNQPMDALQAYVCAIQLDPAHVAAWTDLGILYEACDQPSDAILCYSAARKYGATDSSIEARIKSLQTKLPFSKPVDSQKKNLPSVGEAWKLPIPAELTTRTIRNAQVWYQDTSKETKAVDPSLDSSSSSEPMQQLYLQQQQIKTAAEMEKNHVKLVHDVNSTALDDLEVVGMHQSQPITVQVTASQDFTLHNGNGSVHGPTPVVSSQQSAPVIIASSSGDIPMELQPSQMAGSQNGIPQSTSGVLTSINSDPMLSSSCISTGNRADTFSSAQVHADSSLLTVQSSANTGQAGLLTTSMDISSDSRKTVDTVASSNASSMQHQELLSVDPGLNNGPVSTLFDMCGSSAAPFPSPSYVTASFSTGVSYSPSLSQPLTVNPCSLSPTSNQPQLLSPSLISPSVGLALASPSAKSPLLGGTSGSTQVPKLCLLKDPSIIPSPPKAPYPPLPTDKLSPPTPSIWVENKRDAFSPVLQNLLLSPSNPITVVRGLAAALKLDLSLYSTKTLVETNADHQVEIRTQRQQAPDENWDAQGEKKVWLCGSSRSFTTIAKYAQYQANTFQESLKEEQEMHHRSIHSDSDSSSSSRSKKGSKTSKWKWIKFGTNVDLSDERKWKPQLQELTKLPPFARVVLCDINVLISCQVVLWEHAESFWEHHLRHELCSVVHENTRLQNTRKTGIGTPGRLLLLCQEDWYWYTWKTGIGTPGHQENNNYCSININIGPGDCEWFATPYEYWGVIHNLCEKHGINYLTGSWWPVLEELYEERVPVYRFIQRPGDLVFINAGVVHWVQALGWCNNIAWNVGPLTETIFNIAIERYEWNKLQGEKSMVAMIHLAWNLARNIKITEKALYDHIKLILDRSYKYSLVTIENLNRGGIDVKWHGKVQNEAPHYCAQCEVEVFNLLFVTNNRKHLVYCQDCARKTSNTLQGFIVLNQYTLEELDETRKSFRLYKMSTSLDDRMATAHAQPPQTLTHPAASYMQQQAT</sequence>
<evidence type="ECO:0000256" key="4">
    <source>
        <dbReference type="ARBA" id="ARBA00022723"/>
    </source>
</evidence>
<dbReference type="Pfam" id="PF00515">
    <property type="entry name" value="TPR_1"/>
    <property type="match status" value="1"/>
</dbReference>
<proteinExistence type="inferred from homology"/>
<evidence type="ECO:0000256" key="8">
    <source>
        <dbReference type="ARBA" id="ARBA00023002"/>
    </source>
</evidence>
<feature type="compositionally biased region" description="Polar residues" evidence="13">
    <location>
        <begin position="1295"/>
        <end position="1312"/>
    </location>
</feature>
<keyword evidence="5" id="KW-0862">Zinc</keyword>
<evidence type="ECO:0000256" key="13">
    <source>
        <dbReference type="SAM" id="MobiDB-lite"/>
    </source>
</evidence>
<dbReference type="PROSITE" id="PS51184">
    <property type="entry name" value="JMJC"/>
    <property type="match status" value="1"/>
</dbReference>
<dbReference type="Proteomes" id="UP000001593">
    <property type="component" value="Unassembled WGS sequence"/>
</dbReference>
<dbReference type="FunFam" id="2.10.110.20:FF:000001">
    <property type="entry name" value="lysine-specific demethylase 6A isoform X2"/>
    <property type="match status" value="1"/>
</dbReference>
<keyword evidence="9" id="KW-0408">Iron</keyword>
<keyword evidence="7" id="KW-0223">Dioxygenase</keyword>
<dbReference type="GO" id="GO:0031490">
    <property type="term" value="F:chromatin DNA binding"/>
    <property type="evidence" value="ECO:0000318"/>
    <property type="project" value="GO_Central"/>
</dbReference>
<dbReference type="InterPro" id="IPR048562">
    <property type="entry name" value="KDM6A_B-like_C-hel"/>
</dbReference>
<reference evidence="15 16" key="1">
    <citation type="journal article" date="2007" name="Science">
        <title>Sea anemone genome reveals ancestral eumetazoan gene repertoire and genomic organization.</title>
        <authorList>
            <person name="Putnam N.H."/>
            <person name="Srivastava M."/>
            <person name="Hellsten U."/>
            <person name="Dirks B."/>
            <person name="Chapman J."/>
            <person name="Salamov A."/>
            <person name="Terry A."/>
            <person name="Shapiro H."/>
            <person name="Lindquist E."/>
            <person name="Kapitonov V.V."/>
            <person name="Jurka J."/>
            <person name="Genikhovich G."/>
            <person name="Grigoriev I.V."/>
            <person name="Lucas S.M."/>
            <person name="Steele R.E."/>
            <person name="Finnerty J.R."/>
            <person name="Technau U."/>
            <person name="Martindale M.Q."/>
            <person name="Rokhsar D.S."/>
        </authorList>
    </citation>
    <scope>NUCLEOTIDE SEQUENCE [LARGE SCALE GENOMIC DNA]</scope>
    <source>
        <strain evidence="16">CH2 X CH6</strain>
    </source>
</reference>
<keyword evidence="8" id="KW-0560">Oxidoreductase</keyword>
<evidence type="ECO:0000256" key="2">
    <source>
        <dbReference type="ARBA" id="ARBA00004123"/>
    </source>
</evidence>
<dbReference type="HOGENOM" id="CLU_003187_0_0_1"/>
<evidence type="ECO:0000256" key="1">
    <source>
        <dbReference type="ARBA" id="ARBA00001954"/>
    </source>
</evidence>
<feature type="repeat" description="TPR" evidence="12">
    <location>
        <begin position="105"/>
        <end position="138"/>
    </location>
</feature>